<dbReference type="Proteomes" id="UP000764110">
    <property type="component" value="Unassembled WGS sequence"/>
</dbReference>
<protein>
    <submittedName>
        <fullName evidence="2">Uncharacterized protein</fullName>
    </submittedName>
</protein>
<gene>
    <name evidence="2" type="ORF">MHUMG1_09733</name>
</gene>
<comment type="caution">
    <text evidence="2">The sequence shown here is derived from an EMBL/GenBank/DDBJ whole genome shotgun (WGS) entry which is preliminary data.</text>
</comment>
<evidence type="ECO:0000313" key="2">
    <source>
        <dbReference type="EMBL" id="KAH0592582.1"/>
    </source>
</evidence>
<accession>A0A9P8M2K9</accession>
<sequence>MDAHRKVAKGPGTRDLSSVLRPKKAGHPADDDDADLPPPYTELPELHVLPSYRSACPLKPYRPFPQTMRAHHRLSQLNSITLSGPDKDRLYYVEVHKGFQHVDPLGYRAGVVLRNGPRSRDEVLAAAGEEMQSALRIYAVPLDPDPNSVFFLPPLEFGTNSRAMAMERMRPGVLGNRTRAFTFFVEVEPLRSMRRQKFVWVQDADGDDGVKMPGFRLVRAMAAEAKGGSECDMDASASASASRPADAVYGETVAALAFPHTSLVSREAFTLSMLGSARDGRLGERCEIAIVVTALRIWNFHAKGQLD</sequence>
<keyword evidence="3" id="KW-1185">Reference proteome</keyword>
<reference evidence="2 3" key="1">
    <citation type="submission" date="2020-07" db="EMBL/GenBank/DDBJ databases">
        <title>Metarhizium humberi genome.</title>
        <authorList>
            <person name="Lysoe E."/>
        </authorList>
    </citation>
    <scope>NUCLEOTIDE SEQUENCE [LARGE SCALE GENOMIC DNA]</scope>
    <source>
        <strain evidence="2 3">ESALQ1638</strain>
    </source>
</reference>
<feature type="region of interest" description="Disordered" evidence="1">
    <location>
        <begin position="1"/>
        <end position="37"/>
    </location>
</feature>
<organism evidence="2 3">
    <name type="scientific">Metarhizium humberi</name>
    <dbReference type="NCBI Taxonomy" id="2596975"/>
    <lineage>
        <taxon>Eukaryota</taxon>
        <taxon>Fungi</taxon>
        <taxon>Dikarya</taxon>
        <taxon>Ascomycota</taxon>
        <taxon>Pezizomycotina</taxon>
        <taxon>Sordariomycetes</taxon>
        <taxon>Hypocreomycetidae</taxon>
        <taxon>Hypocreales</taxon>
        <taxon>Clavicipitaceae</taxon>
        <taxon>Metarhizium</taxon>
    </lineage>
</organism>
<evidence type="ECO:0000256" key="1">
    <source>
        <dbReference type="SAM" id="MobiDB-lite"/>
    </source>
</evidence>
<name>A0A9P8M2K9_9HYPO</name>
<dbReference type="EMBL" id="JACEFI010000029">
    <property type="protein sequence ID" value="KAH0592582.1"/>
    <property type="molecule type" value="Genomic_DNA"/>
</dbReference>
<dbReference type="AlphaFoldDB" id="A0A9P8M2K9"/>
<evidence type="ECO:0000313" key="3">
    <source>
        <dbReference type="Proteomes" id="UP000764110"/>
    </source>
</evidence>
<proteinExistence type="predicted"/>